<feature type="region of interest" description="Disordered" evidence="10">
    <location>
        <begin position="1"/>
        <end position="79"/>
    </location>
</feature>
<comment type="caution">
    <text evidence="11">The sequence shown here is derived from an EMBL/GenBank/DDBJ whole genome shotgun (WGS) entry which is preliminary data.</text>
</comment>
<feature type="binding site" evidence="7">
    <location>
        <begin position="717"/>
        <end position="719"/>
    </location>
    <ligand>
        <name>L-glutamate</name>
        <dbReference type="ChEBI" id="CHEBI:29985"/>
    </ligand>
</feature>
<dbReference type="AlphaFoldDB" id="A0A4T0WWQ4"/>
<dbReference type="EC" id="2.3.2.2" evidence="8"/>
<dbReference type="PANTHER" id="PTHR11686:SF9">
    <property type="entry name" value="RE13973P"/>
    <property type="match status" value="1"/>
</dbReference>
<feature type="compositionally biased region" description="Basic and acidic residues" evidence="10">
    <location>
        <begin position="14"/>
        <end position="57"/>
    </location>
</feature>
<evidence type="ECO:0000256" key="1">
    <source>
        <dbReference type="ARBA" id="ARBA00001049"/>
    </source>
</evidence>
<evidence type="ECO:0000256" key="2">
    <source>
        <dbReference type="ARBA" id="ARBA00001089"/>
    </source>
</evidence>
<evidence type="ECO:0000313" key="11">
    <source>
        <dbReference type="EMBL" id="TID16257.1"/>
    </source>
</evidence>
<dbReference type="OrthoDB" id="1081007at2759"/>
<comment type="pathway">
    <text evidence="3 8">Sulfur metabolism; glutathione metabolism.</text>
</comment>
<dbReference type="FunFam" id="3.60.20.40:FF:000001">
    <property type="entry name" value="Gamma-glutamyltranspeptidase 1"/>
    <property type="match status" value="1"/>
</dbReference>
<dbReference type="Gene3D" id="3.60.20.40">
    <property type="match status" value="1"/>
</dbReference>
<feature type="coiled-coil region" evidence="9">
    <location>
        <begin position="943"/>
        <end position="970"/>
    </location>
</feature>
<dbReference type="STRING" id="52247.A0A4T0WWQ4"/>
<dbReference type="Proteomes" id="UP000307173">
    <property type="component" value="Unassembled WGS sequence"/>
</dbReference>
<protein>
    <recommendedName>
        <fullName evidence="8">Glutathione hydrolase</fullName>
        <ecNumber evidence="8">2.3.2.2</ecNumber>
        <ecNumber evidence="8">3.4.19.13</ecNumber>
    </recommendedName>
    <alternativeName>
        <fullName evidence="8">Gamma-glutamyltransferase</fullName>
    </alternativeName>
    <alternativeName>
        <fullName evidence="8">Gamma-glutamyltranspeptidase</fullName>
    </alternativeName>
</protein>
<gene>
    <name evidence="11" type="ORF">CANINC_004256</name>
</gene>
<sequence length="1264" mass="142727">MVLHNDKWKHKAKRAVERKQRQKAEKRGGGENDQHDERYSRDLNTKQGDEKTDDKDGSNSSSSSSSDETNDESFYEEKLESNEWRFTDPVVDETILKDPEYIQQLEDARIEEENHIKHMREIVVQNLKSHSEKYDDDIFQGSKKLKEIKDLKNGNLSNWKVGGDPMEDTVNELSGTPIIREFTEEEKLKFLELQQKIDHQKALEDMKSKIDRANRTGIKNQVLEVHGIAGMENYRGLVDRNLEKVGRNKVNIDQHDQLVEQMLDVNLHNDSDFEPAKSFDLDTLIKRRSLDKNSSNVIIGGEKPSQLEKPPFPKVPDIPAHIPFQRTATWHPGANYTVYSKKGMVASDSEYCSKLGADILKKGGNAADAAITTCLCIGSTDTMYSSGIGGGAFITSKLVGKDAISIDAREMAPGKSHPNMFDGIEYQTQYGGLAVGIPGELMGLWKLYQLHGSKKLGWKELVEPVARLIDEGWKVDVRLAFALQVQQHAFKYFRKDWDFVHKKNNKLVEKGDLIQRKALARTFRFVAEHGVPAFYDPDGYIAKSISKKVQEWGGILTADDFGMYNVVVEKALKVENFTNNNLTVFTANGASSGMALLSGLHILNEINSDKRGGYDELDFDGQTHKLIEVMKWMAAARSYLGDIGIYNNNYTAMTERNERYEHLISSAYVEKVGSKIKDKTTHSWDYYQPAYEPNDPHGTSSLSVVDEDGNSVVITTTVNLLFGSCVHDPETGIILNNEMDDFSLHNTKNSFGLQPSIYNFIAPYKRPLSSSAQSIVVDNEGKVDMVVGAAGGSRITNAILQSIVRRCYEGKNVTDIVANPRVHHQLIPETVYLEEPFYDSLVESLNAKGHDVEFIVPMTAMNVITVDDDGLIAGQSDWWRKFGVANFDKLGKQRSPKILDLVGTTLGREFYHHASQFQRLKVCSGMDDTEVRYHLTAIENVIRRKFETELAEVRAENEALKKRIAQLEMSFNEQCIADTLTQTQETVANDLEGDTTEVSPLKPVGRQLLDVGGSVKRTLFDDALTVKRLKKDAADDEIENEQQWKESEFLNSSQLLTEKFEEDGCDVPDSQGVEVESTTVDTSLVNLTQHPRYNRPWYPEDFVRHPLVAMHVGDRSVPLSQLPIQIQDYYVRQGAHLKALQSSKLSDVHPESVSLATTQRQGSEIVQPSIDFNLDTAYTDARISNIYKFEINAENLDLYLRYYPNLLKTVKVRQWDIPDESADASDDFMQTHQTPGIRTCIVVTQNLLRAEHCWIYLNGSLSVI</sequence>
<dbReference type="InterPro" id="IPR029055">
    <property type="entry name" value="Ntn_hydrolases_N"/>
</dbReference>
<feature type="binding site" evidence="7">
    <location>
        <position position="409"/>
    </location>
    <ligand>
        <name>L-glutamate</name>
        <dbReference type="ChEBI" id="CHEBI:29985"/>
    </ligand>
</feature>
<dbReference type="InterPro" id="IPR043137">
    <property type="entry name" value="GGT_ssub_C"/>
</dbReference>
<reference evidence="11 12" key="1">
    <citation type="journal article" date="2019" name="Front. Genet.">
        <title>Whole-Genome Sequencing of the Opportunistic Yeast Pathogen Candida inconspicua Uncovers Its Hybrid Origin.</title>
        <authorList>
            <person name="Mixao V."/>
            <person name="Hansen A.P."/>
            <person name="Saus E."/>
            <person name="Boekhout T."/>
            <person name="Lass-Florl C."/>
            <person name="Gabaldon T."/>
        </authorList>
    </citation>
    <scope>NUCLEOTIDE SEQUENCE [LARGE SCALE GENOMIC DNA]</scope>
    <source>
        <strain evidence="11 12">CBS 180</strain>
    </source>
</reference>
<evidence type="ECO:0000313" key="12">
    <source>
        <dbReference type="Proteomes" id="UP000307173"/>
    </source>
</evidence>
<organism evidence="11 12">
    <name type="scientific">Pichia inconspicua</name>
    <dbReference type="NCBI Taxonomy" id="52247"/>
    <lineage>
        <taxon>Eukaryota</taxon>
        <taxon>Fungi</taxon>
        <taxon>Dikarya</taxon>
        <taxon>Ascomycota</taxon>
        <taxon>Saccharomycotina</taxon>
        <taxon>Pichiomycetes</taxon>
        <taxon>Pichiales</taxon>
        <taxon>Pichiaceae</taxon>
        <taxon>Pichia</taxon>
    </lineage>
</organism>
<dbReference type="SUPFAM" id="SSF56235">
    <property type="entry name" value="N-terminal nucleophile aminohydrolases (Ntn hydrolases)"/>
    <property type="match status" value="1"/>
</dbReference>
<dbReference type="PANTHER" id="PTHR11686">
    <property type="entry name" value="GAMMA GLUTAMYL TRANSPEPTIDASE"/>
    <property type="match status" value="1"/>
</dbReference>
<feature type="binding site" evidence="7">
    <location>
        <position position="792"/>
    </location>
    <ligand>
        <name>L-glutamate</name>
        <dbReference type="ChEBI" id="CHEBI:29985"/>
    </ligand>
</feature>
<comment type="catalytic activity">
    <reaction evidence="5 8">
        <text>an N-terminal (5-L-glutamyl)-[peptide] + an alpha-amino acid = 5-L-glutamyl amino acid + an N-terminal L-alpha-aminoacyl-[peptide]</text>
        <dbReference type="Rhea" id="RHEA:23904"/>
        <dbReference type="Rhea" id="RHEA-COMP:9780"/>
        <dbReference type="Rhea" id="RHEA-COMP:9795"/>
        <dbReference type="ChEBI" id="CHEBI:77644"/>
        <dbReference type="ChEBI" id="CHEBI:78597"/>
        <dbReference type="ChEBI" id="CHEBI:78599"/>
        <dbReference type="ChEBI" id="CHEBI:78608"/>
        <dbReference type="EC" id="2.3.2.2"/>
    </reaction>
</comment>
<dbReference type="PRINTS" id="PR01210">
    <property type="entry name" value="GGTRANSPTASE"/>
</dbReference>
<comment type="catalytic activity">
    <reaction evidence="2 8">
        <text>glutathione + H2O = L-cysteinylglycine + L-glutamate</text>
        <dbReference type="Rhea" id="RHEA:28807"/>
        <dbReference type="ChEBI" id="CHEBI:15377"/>
        <dbReference type="ChEBI" id="CHEBI:29985"/>
        <dbReference type="ChEBI" id="CHEBI:57925"/>
        <dbReference type="ChEBI" id="CHEBI:61694"/>
        <dbReference type="EC" id="3.4.19.13"/>
    </reaction>
</comment>
<accession>A0A4T0WWQ4</accession>
<dbReference type="GO" id="GO:0103068">
    <property type="term" value="F:leukotriene C4 gamma-glutamyl transferase activity"/>
    <property type="evidence" value="ECO:0007669"/>
    <property type="project" value="UniProtKB-EC"/>
</dbReference>
<feature type="active site" description="Nucleophile" evidence="6">
    <location>
        <position position="699"/>
    </location>
</feature>
<dbReference type="EC" id="3.4.19.13" evidence="8"/>
<proteinExistence type="inferred from homology"/>
<comment type="similarity">
    <text evidence="4">Belongs to the gamma-glutamyltransferase family.</text>
</comment>
<name>A0A4T0WWQ4_9ASCO</name>
<evidence type="ECO:0000256" key="7">
    <source>
        <dbReference type="PIRSR" id="PIRSR600101-2"/>
    </source>
</evidence>
<dbReference type="GO" id="GO:0005886">
    <property type="term" value="C:plasma membrane"/>
    <property type="evidence" value="ECO:0007669"/>
    <property type="project" value="TreeGrafter"/>
</dbReference>
<feature type="compositionally biased region" description="Low complexity" evidence="10">
    <location>
        <begin position="58"/>
        <end position="67"/>
    </location>
</feature>
<dbReference type="Gene3D" id="1.10.246.130">
    <property type="match status" value="1"/>
</dbReference>
<dbReference type="NCBIfam" id="TIGR00066">
    <property type="entry name" value="g_glut_trans"/>
    <property type="match status" value="1"/>
</dbReference>
<dbReference type="GO" id="GO:0006751">
    <property type="term" value="P:glutathione catabolic process"/>
    <property type="evidence" value="ECO:0007669"/>
    <property type="project" value="UniProtKB-UniRule"/>
</dbReference>
<keyword evidence="9" id="KW-0175">Coiled coil</keyword>
<evidence type="ECO:0000256" key="8">
    <source>
        <dbReference type="RuleBase" id="RU368068"/>
    </source>
</evidence>
<comment type="catalytic activity">
    <reaction evidence="1 8">
        <text>an S-substituted glutathione + H2O = an S-substituted L-cysteinylglycine + L-glutamate</text>
        <dbReference type="Rhea" id="RHEA:59468"/>
        <dbReference type="ChEBI" id="CHEBI:15377"/>
        <dbReference type="ChEBI" id="CHEBI:29985"/>
        <dbReference type="ChEBI" id="CHEBI:90779"/>
        <dbReference type="ChEBI" id="CHEBI:143103"/>
        <dbReference type="EC" id="3.4.19.13"/>
    </reaction>
</comment>
<dbReference type="GO" id="GO:0000324">
    <property type="term" value="C:fungal-type vacuole"/>
    <property type="evidence" value="ECO:0007669"/>
    <property type="project" value="TreeGrafter"/>
</dbReference>
<keyword evidence="8" id="KW-0808">Transferase</keyword>
<comment type="function">
    <text evidence="8">Cleaves the gamma-glutamyl peptide bond of glutathione and glutathione conjugates.</text>
</comment>
<dbReference type="Pfam" id="PF01019">
    <property type="entry name" value="G_glu_transpept"/>
    <property type="match status" value="1"/>
</dbReference>
<feature type="binding site" evidence="7">
    <location>
        <begin position="769"/>
        <end position="770"/>
    </location>
    <ligand>
        <name>L-glutamate</name>
        <dbReference type="ChEBI" id="CHEBI:29985"/>
    </ligand>
</feature>
<evidence type="ECO:0000256" key="10">
    <source>
        <dbReference type="SAM" id="MobiDB-lite"/>
    </source>
</evidence>
<keyword evidence="8" id="KW-0378">Hydrolase</keyword>
<dbReference type="GO" id="GO:0036374">
    <property type="term" value="F:glutathione hydrolase activity"/>
    <property type="evidence" value="ECO:0007669"/>
    <property type="project" value="UniProtKB-UniRule"/>
</dbReference>
<feature type="binding site" evidence="7">
    <location>
        <position position="741"/>
    </location>
    <ligand>
        <name>L-glutamate</name>
        <dbReference type="ChEBI" id="CHEBI:29985"/>
    </ligand>
</feature>
<evidence type="ECO:0000256" key="6">
    <source>
        <dbReference type="PIRSR" id="PIRSR600101-1"/>
    </source>
</evidence>
<evidence type="ECO:0000256" key="3">
    <source>
        <dbReference type="ARBA" id="ARBA00005115"/>
    </source>
</evidence>
<evidence type="ECO:0000256" key="5">
    <source>
        <dbReference type="ARBA" id="ARBA00047417"/>
    </source>
</evidence>
<evidence type="ECO:0000256" key="4">
    <source>
        <dbReference type="ARBA" id="ARBA00009381"/>
    </source>
</evidence>
<evidence type="ECO:0000256" key="9">
    <source>
        <dbReference type="SAM" id="Coils"/>
    </source>
</evidence>
<keyword evidence="12" id="KW-1185">Reference proteome</keyword>
<dbReference type="InterPro" id="IPR000101">
    <property type="entry name" value="GGT_peptidase"/>
</dbReference>
<dbReference type="EMBL" id="SELW01000645">
    <property type="protein sequence ID" value="TID16257.1"/>
    <property type="molecule type" value="Genomic_DNA"/>
</dbReference>
<keyword evidence="8" id="KW-0012">Acyltransferase</keyword>
<dbReference type="InterPro" id="IPR043138">
    <property type="entry name" value="GGT_lsub"/>
</dbReference>